<organism evidence="2 3">
    <name type="scientific">Magallana gigas</name>
    <name type="common">Pacific oyster</name>
    <name type="synonym">Crassostrea gigas</name>
    <dbReference type="NCBI Taxonomy" id="29159"/>
    <lineage>
        <taxon>Eukaryota</taxon>
        <taxon>Metazoa</taxon>
        <taxon>Spiralia</taxon>
        <taxon>Lophotrochozoa</taxon>
        <taxon>Mollusca</taxon>
        <taxon>Bivalvia</taxon>
        <taxon>Autobranchia</taxon>
        <taxon>Pteriomorphia</taxon>
        <taxon>Ostreida</taxon>
        <taxon>Ostreoidea</taxon>
        <taxon>Ostreidae</taxon>
        <taxon>Magallana</taxon>
    </lineage>
</organism>
<reference evidence="2" key="1">
    <citation type="submission" date="2022-08" db="UniProtKB">
        <authorList>
            <consortium name="EnsemblMetazoa"/>
        </authorList>
    </citation>
    <scope>IDENTIFICATION</scope>
    <source>
        <strain evidence="2">05x7-T-G4-1.051#20</strain>
    </source>
</reference>
<protein>
    <submittedName>
        <fullName evidence="2">Uncharacterized protein</fullName>
    </submittedName>
</protein>
<feature type="compositionally biased region" description="Basic residues" evidence="1">
    <location>
        <begin position="1"/>
        <end position="10"/>
    </location>
</feature>
<feature type="compositionally biased region" description="Basic and acidic residues" evidence="1">
    <location>
        <begin position="119"/>
        <end position="129"/>
    </location>
</feature>
<sequence>MFNRFNRHSLKKMEQPPIDLDDDIQGNQEAASKIPDLDISINLPEDTRVNSHWNPPQEMTEIQEALEKRLILSKRKESVNHGLRTGPYPSWFSARTLGTYYTPFQLQMTNNGNRTVTGHPKENPDETADKTISAAITR</sequence>
<evidence type="ECO:0000313" key="3">
    <source>
        <dbReference type="Proteomes" id="UP000005408"/>
    </source>
</evidence>
<dbReference type="AlphaFoldDB" id="A0A8W8NYS1"/>
<dbReference type="EnsemblMetazoa" id="G7589.1">
    <property type="protein sequence ID" value="G7589.1:cds"/>
    <property type="gene ID" value="G7589"/>
</dbReference>
<accession>A0A8W8NYS1</accession>
<proteinExistence type="predicted"/>
<feature type="region of interest" description="Disordered" evidence="1">
    <location>
        <begin position="1"/>
        <end position="20"/>
    </location>
</feature>
<feature type="region of interest" description="Disordered" evidence="1">
    <location>
        <begin position="112"/>
        <end position="138"/>
    </location>
</feature>
<evidence type="ECO:0000256" key="1">
    <source>
        <dbReference type="SAM" id="MobiDB-lite"/>
    </source>
</evidence>
<keyword evidence="3" id="KW-1185">Reference proteome</keyword>
<name>A0A8W8NYS1_MAGGI</name>
<evidence type="ECO:0000313" key="2">
    <source>
        <dbReference type="EnsemblMetazoa" id="G7589.1:cds"/>
    </source>
</evidence>
<dbReference type="Proteomes" id="UP000005408">
    <property type="component" value="Unassembled WGS sequence"/>
</dbReference>